<dbReference type="GO" id="GO:0005506">
    <property type="term" value="F:iron ion binding"/>
    <property type="evidence" value="ECO:0007669"/>
    <property type="project" value="InterPro"/>
</dbReference>
<reference evidence="2" key="2">
    <citation type="journal article" date="2013" name="PLoS Genet.">
        <title>Comparative genome structure, secondary metabolite, and effector coding capacity across Cochliobolus pathogens.</title>
        <authorList>
            <person name="Condon B.J."/>
            <person name="Leng Y."/>
            <person name="Wu D."/>
            <person name="Bushley K.E."/>
            <person name="Ohm R.A."/>
            <person name="Otillar R."/>
            <person name="Martin J."/>
            <person name="Schackwitz W."/>
            <person name="Grimwood J."/>
            <person name="MohdZainudin N."/>
            <person name="Xue C."/>
            <person name="Wang R."/>
            <person name="Manning V.A."/>
            <person name="Dhillon B."/>
            <person name="Tu Z.J."/>
            <person name="Steffenson B.J."/>
            <person name="Salamov A."/>
            <person name="Sun H."/>
            <person name="Lowry S."/>
            <person name="LaButti K."/>
            <person name="Han J."/>
            <person name="Copeland A."/>
            <person name="Lindquist E."/>
            <person name="Barry K."/>
            <person name="Schmutz J."/>
            <person name="Baker S.E."/>
            <person name="Ciuffetti L.M."/>
            <person name="Grigoriev I.V."/>
            <person name="Zhong S."/>
            <person name="Turgeon B.G."/>
        </authorList>
    </citation>
    <scope>NUCLEOTIDE SEQUENCE [LARGE SCALE GENOMIC DNA]</scope>
    <source>
        <strain evidence="2">ND90Pr / ATCC 201652</strain>
    </source>
</reference>
<sequence length="85" mass="9741">MLGQPIILLHDRDTIRDILTKSSKIASSRPSFTFADMCGFGGLLNLLSFNSTYLLHRKMIHKHFGTKLMAEHLKEAENLESHRFL</sequence>
<dbReference type="SUPFAM" id="SSF48264">
    <property type="entry name" value="Cytochrome P450"/>
    <property type="match status" value="1"/>
</dbReference>
<dbReference type="GO" id="GO:0004497">
    <property type="term" value="F:monooxygenase activity"/>
    <property type="evidence" value="ECO:0007669"/>
    <property type="project" value="InterPro"/>
</dbReference>
<proteinExistence type="predicted"/>
<dbReference type="Gene3D" id="1.10.630.10">
    <property type="entry name" value="Cytochrome P450"/>
    <property type="match status" value="1"/>
</dbReference>
<name>M2S6L2_COCSN</name>
<protein>
    <submittedName>
        <fullName evidence="1">Uncharacterized protein</fullName>
    </submittedName>
</protein>
<dbReference type="InterPro" id="IPR036396">
    <property type="entry name" value="Cyt_P450_sf"/>
</dbReference>
<dbReference type="HOGENOM" id="CLU_2512477_0_0_1"/>
<dbReference type="AlphaFoldDB" id="M2S6L2"/>
<dbReference type="OrthoDB" id="2789670at2759"/>
<dbReference type="GO" id="GO:0020037">
    <property type="term" value="F:heme binding"/>
    <property type="evidence" value="ECO:0007669"/>
    <property type="project" value="InterPro"/>
</dbReference>
<dbReference type="RefSeq" id="XP_007701133.1">
    <property type="nucleotide sequence ID" value="XM_007702943.1"/>
</dbReference>
<reference evidence="1 2" key="1">
    <citation type="journal article" date="2012" name="PLoS Pathog.">
        <title>Diverse lifestyles and strategies of plant pathogenesis encoded in the genomes of eighteen Dothideomycetes fungi.</title>
        <authorList>
            <person name="Ohm R.A."/>
            <person name="Feau N."/>
            <person name="Henrissat B."/>
            <person name="Schoch C.L."/>
            <person name="Horwitz B.A."/>
            <person name="Barry K.W."/>
            <person name="Condon B.J."/>
            <person name="Copeland A.C."/>
            <person name="Dhillon B."/>
            <person name="Glaser F."/>
            <person name="Hesse C.N."/>
            <person name="Kosti I."/>
            <person name="LaButti K."/>
            <person name="Lindquist E.A."/>
            <person name="Lucas S."/>
            <person name="Salamov A.A."/>
            <person name="Bradshaw R.E."/>
            <person name="Ciuffetti L."/>
            <person name="Hamelin R.C."/>
            <person name="Kema G.H.J."/>
            <person name="Lawrence C."/>
            <person name="Scott J.A."/>
            <person name="Spatafora J.W."/>
            <person name="Turgeon B.G."/>
            <person name="de Wit P.J.G.M."/>
            <person name="Zhong S."/>
            <person name="Goodwin S.B."/>
            <person name="Grigoriev I.V."/>
        </authorList>
    </citation>
    <scope>NUCLEOTIDE SEQUENCE [LARGE SCALE GENOMIC DNA]</scope>
    <source>
        <strain evidence="2">ND90Pr / ATCC 201652</strain>
    </source>
</reference>
<dbReference type="KEGG" id="bsc:COCSADRAFT_334029"/>
<keyword evidence="2" id="KW-1185">Reference proteome</keyword>
<dbReference type="Proteomes" id="UP000016934">
    <property type="component" value="Unassembled WGS sequence"/>
</dbReference>
<gene>
    <name evidence="1" type="ORF">COCSADRAFT_334029</name>
</gene>
<dbReference type="EMBL" id="KB445645">
    <property type="protein sequence ID" value="EMD62788.1"/>
    <property type="molecule type" value="Genomic_DNA"/>
</dbReference>
<dbReference type="GeneID" id="19137166"/>
<evidence type="ECO:0000313" key="2">
    <source>
        <dbReference type="Proteomes" id="UP000016934"/>
    </source>
</evidence>
<dbReference type="GO" id="GO:0016705">
    <property type="term" value="F:oxidoreductase activity, acting on paired donors, with incorporation or reduction of molecular oxygen"/>
    <property type="evidence" value="ECO:0007669"/>
    <property type="project" value="InterPro"/>
</dbReference>
<evidence type="ECO:0000313" key="1">
    <source>
        <dbReference type="EMBL" id="EMD62788.1"/>
    </source>
</evidence>
<organism evidence="1 2">
    <name type="scientific">Cochliobolus sativus (strain ND90Pr / ATCC 201652)</name>
    <name type="common">Common root rot and spot blotch fungus</name>
    <name type="synonym">Bipolaris sorokiniana</name>
    <dbReference type="NCBI Taxonomy" id="665912"/>
    <lineage>
        <taxon>Eukaryota</taxon>
        <taxon>Fungi</taxon>
        <taxon>Dikarya</taxon>
        <taxon>Ascomycota</taxon>
        <taxon>Pezizomycotina</taxon>
        <taxon>Dothideomycetes</taxon>
        <taxon>Pleosporomycetidae</taxon>
        <taxon>Pleosporales</taxon>
        <taxon>Pleosporineae</taxon>
        <taxon>Pleosporaceae</taxon>
        <taxon>Bipolaris</taxon>
    </lineage>
</organism>
<accession>M2S6L2</accession>